<dbReference type="PROSITE" id="PS01124">
    <property type="entry name" value="HTH_ARAC_FAMILY_2"/>
    <property type="match status" value="1"/>
</dbReference>
<dbReference type="Pfam" id="PF02311">
    <property type="entry name" value="AraC_binding"/>
    <property type="match status" value="1"/>
</dbReference>
<dbReference type="InterPro" id="IPR011051">
    <property type="entry name" value="RmlC_Cupin_sf"/>
</dbReference>
<dbReference type="SMART" id="SM00342">
    <property type="entry name" value="HTH_ARAC"/>
    <property type="match status" value="1"/>
</dbReference>
<keyword evidence="3" id="KW-0804">Transcription</keyword>
<dbReference type="PANTHER" id="PTHR43280">
    <property type="entry name" value="ARAC-FAMILY TRANSCRIPTIONAL REGULATOR"/>
    <property type="match status" value="1"/>
</dbReference>
<keyword evidence="6" id="KW-1185">Reference proteome</keyword>
<feature type="domain" description="HTH araC/xylS-type" evidence="4">
    <location>
        <begin position="189"/>
        <end position="287"/>
    </location>
</feature>
<dbReference type="PANTHER" id="PTHR43280:SF2">
    <property type="entry name" value="HTH-TYPE TRANSCRIPTIONAL REGULATOR EXSA"/>
    <property type="match status" value="1"/>
</dbReference>
<evidence type="ECO:0000256" key="2">
    <source>
        <dbReference type="ARBA" id="ARBA00023125"/>
    </source>
</evidence>
<organism evidence="5 6">
    <name type="scientific">Chryseobacterium tagetis</name>
    <dbReference type="NCBI Taxonomy" id="2801334"/>
    <lineage>
        <taxon>Bacteria</taxon>
        <taxon>Pseudomonadati</taxon>
        <taxon>Bacteroidota</taxon>
        <taxon>Flavobacteriia</taxon>
        <taxon>Flavobacteriales</taxon>
        <taxon>Weeksellaceae</taxon>
        <taxon>Chryseobacterium group</taxon>
        <taxon>Chryseobacterium</taxon>
    </lineage>
</organism>
<gene>
    <name evidence="5" type="ORF">JI747_002225</name>
</gene>
<accession>A0ABS7ZW96</accession>
<dbReference type="Proteomes" id="UP000618240">
    <property type="component" value="Unassembled WGS sequence"/>
</dbReference>
<dbReference type="InterPro" id="IPR009057">
    <property type="entry name" value="Homeodomain-like_sf"/>
</dbReference>
<dbReference type="Gene3D" id="1.10.10.60">
    <property type="entry name" value="Homeodomain-like"/>
    <property type="match status" value="1"/>
</dbReference>
<keyword evidence="2" id="KW-0238">DNA-binding</keyword>
<keyword evidence="1" id="KW-0805">Transcription regulation</keyword>
<evidence type="ECO:0000256" key="1">
    <source>
        <dbReference type="ARBA" id="ARBA00023015"/>
    </source>
</evidence>
<protein>
    <submittedName>
        <fullName evidence="5">AraC family transcriptional regulator</fullName>
    </submittedName>
</protein>
<reference evidence="5 6" key="1">
    <citation type="submission" date="2021-09" db="EMBL/GenBank/DDBJ databases">
        <title>Genome sequencing and assembly of Chryseobacterium sp. RG1.</title>
        <authorList>
            <person name="Chhetri G."/>
        </authorList>
    </citation>
    <scope>NUCLEOTIDE SEQUENCE [LARGE SCALE GENOMIC DNA]</scope>
    <source>
        <strain evidence="5 6">RG1</strain>
    </source>
</reference>
<evidence type="ECO:0000313" key="6">
    <source>
        <dbReference type="Proteomes" id="UP000618240"/>
    </source>
</evidence>
<dbReference type="SUPFAM" id="SSF51182">
    <property type="entry name" value="RmlC-like cupins"/>
    <property type="match status" value="1"/>
</dbReference>
<dbReference type="RefSeq" id="WP_225685967.1">
    <property type="nucleotide sequence ID" value="NZ_JAERSE020000001.1"/>
</dbReference>
<dbReference type="InterPro" id="IPR003313">
    <property type="entry name" value="AraC-bd"/>
</dbReference>
<dbReference type="InterPro" id="IPR018060">
    <property type="entry name" value="HTH_AraC"/>
</dbReference>
<evidence type="ECO:0000313" key="5">
    <source>
        <dbReference type="EMBL" id="MCA6065976.1"/>
    </source>
</evidence>
<name>A0ABS7ZW96_9FLAO</name>
<comment type="caution">
    <text evidence="5">The sequence shown here is derived from an EMBL/GenBank/DDBJ whole genome shotgun (WGS) entry which is preliminary data.</text>
</comment>
<proteinExistence type="predicted"/>
<evidence type="ECO:0000259" key="4">
    <source>
        <dbReference type="PROSITE" id="PS01124"/>
    </source>
</evidence>
<dbReference type="EMBL" id="JAERSE020000001">
    <property type="protein sequence ID" value="MCA6065976.1"/>
    <property type="molecule type" value="Genomic_DNA"/>
</dbReference>
<dbReference type="Pfam" id="PF12833">
    <property type="entry name" value="HTH_18"/>
    <property type="match status" value="1"/>
</dbReference>
<dbReference type="SUPFAM" id="SSF46689">
    <property type="entry name" value="Homeodomain-like"/>
    <property type="match status" value="1"/>
</dbReference>
<sequence>MVRKQDNIPVNSMADEFTQGIAIDKMSIKQSDFKAKEYYEEAHQSHRDEGYTFHIVEKGSVLMEIDFQQYEISAPVIVYMHPNQVHRMLKCSNMTVCSLSIKSENLNEDYLYFLEELAPAKPLSLSKDFSAKIFETFSLCLSLSKEKDNKLHHLILKDSCNTLVGLIISTFLNQEKFSAKLSRVELISKSFQQLLDKNYYTVKRPNEYATLLNISVHYLNESVKTTTGVSVSQHIQNRIILEAKRMLYHTDKSVKEIAFELGYDDYPYFARIFTKATGISALTFRNKRHD</sequence>
<evidence type="ECO:0000256" key="3">
    <source>
        <dbReference type="ARBA" id="ARBA00023163"/>
    </source>
</evidence>